<dbReference type="AlphaFoldDB" id="A0AAD5M2C4"/>
<keyword evidence="2" id="KW-0472">Membrane</keyword>
<evidence type="ECO:0008006" key="5">
    <source>
        <dbReference type="Google" id="ProtNLM"/>
    </source>
</evidence>
<feature type="region of interest" description="Disordered" evidence="1">
    <location>
        <begin position="1"/>
        <end position="22"/>
    </location>
</feature>
<reference evidence="3" key="1">
    <citation type="submission" date="2021-12" db="EMBL/GenBank/DDBJ databases">
        <title>Prjna785345.</title>
        <authorList>
            <person name="Rujirawat T."/>
            <person name="Krajaejun T."/>
        </authorList>
    </citation>
    <scope>NUCLEOTIDE SEQUENCE</scope>
    <source>
        <strain evidence="3">Pi057C3</strain>
    </source>
</reference>
<feature type="compositionally biased region" description="Low complexity" evidence="1">
    <location>
        <begin position="699"/>
        <end position="712"/>
    </location>
</feature>
<feature type="transmembrane region" description="Helical" evidence="2">
    <location>
        <begin position="227"/>
        <end position="248"/>
    </location>
</feature>
<keyword evidence="2" id="KW-1133">Transmembrane helix</keyword>
<organism evidence="3 4">
    <name type="scientific">Pythium insidiosum</name>
    <name type="common">Pythiosis disease agent</name>
    <dbReference type="NCBI Taxonomy" id="114742"/>
    <lineage>
        <taxon>Eukaryota</taxon>
        <taxon>Sar</taxon>
        <taxon>Stramenopiles</taxon>
        <taxon>Oomycota</taxon>
        <taxon>Peronosporomycetes</taxon>
        <taxon>Pythiales</taxon>
        <taxon>Pythiaceae</taxon>
        <taxon>Pythium</taxon>
    </lineage>
</organism>
<comment type="caution">
    <text evidence="3">The sequence shown here is derived from an EMBL/GenBank/DDBJ whole genome shotgun (WGS) entry which is preliminary data.</text>
</comment>
<protein>
    <recommendedName>
        <fullName evidence="5">Transmembrane protein</fullName>
    </recommendedName>
</protein>
<evidence type="ECO:0000256" key="2">
    <source>
        <dbReference type="SAM" id="Phobius"/>
    </source>
</evidence>
<feature type="transmembrane region" description="Helical" evidence="2">
    <location>
        <begin position="137"/>
        <end position="161"/>
    </location>
</feature>
<keyword evidence="2" id="KW-0812">Transmembrane</keyword>
<feature type="transmembrane region" description="Helical" evidence="2">
    <location>
        <begin position="490"/>
        <end position="510"/>
    </location>
</feature>
<gene>
    <name evidence="3" type="ORF">P43SY_009327</name>
</gene>
<dbReference type="EMBL" id="JAKCXM010000173">
    <property type="protein sequence ID" value="KAJ0399746.1"/>
    <property type="molecule type" value="Genomic_DNA"/>
</dbReference>
<evidence type="ECO:0000256" key="1">
    <source>
        <dbReference type="SAM" id="MobiDB-lite"/>
    </source>
</evidence>
<feature type="transmembrane region" description="Helical" evidence="2">
    <location>
        <begin position="112"/>
        <end position="131"/>
    </location>
</feature>
<feature type="region of interest" description="Disordered" evidence="1">
    <location>
        <begin position="327"/>
        <end position="353"/>
    </location>
</feature>
<feature type="region of interest" description="Disordered" evidence="1">
    <location>
        <begin position="697"/>
        <end position="730"/>
    </location>
</feature>
<evidence type="ECO:0000313" key="4">
    <source>
        <dbReference type="Proteomes" id="UP001209570"/>
    </source>
</evidence>
<feature type="transmembrane region" description="Helical" evidence="2">
    <location>
        <begin position="459"/>
        <end position="478"/>
    </location>
</feature>
<feature type="compositionally biased region" description="Low complexity" evidence="1">
    <location>
        <begin position="327"/>
        <end position="344"/>
    </location>
</feature>
<feature type="transmembrane region" description="Helical" evidence="2">
    <location>
        <begin position="419"/>
        <end position="439"/>
    </location>
</feature>
<proteinExistence type="predicted"/>
<name>A0AAD5M2C4_PYTIN</name>
<keyword evidence="4" id="KW-1185">Reference proteome</keyword>
<sequence length="730" mass="79914">MDQPSSASSKLRPGGSSARAVLAPRRSIRARTKRAASLPMNQVAAPRLLSLVTKAPPWVLAKAKKEHLFQLEAAAALPVLNLRRTLSWLALSPERNLRFLRWTKRRFRELTLAHRVGGLLGLATLVVPVAAQHSGVMWTLALSSLVLTTPASFCTAATLSLDMVALLLRHYEFWFFTAVNALTWTSLAVLVGWDPRLLCLASSWGSAQLWVLMDANFRTFVPAVKTCVLALPVLLALALVASLRVLGIADARYLQLMVVRCRVDVVDVFLNALLTLLVFFLRKTYNKRRLLKSRNANSHVVRCVVVRAALVSRSMLGSGRGSSIAEAAPADAAPTRAAPTGGNAAKDRRSTRTRTRVVLKKLGITAHKVVPGLRLGRPLHHNQQLTLVSLRLNTIDVRRTVWPSCAPRRLQPRRPRAPLVLLYTVGALGLLCSSAALLLPTLPGLDSAVRSSGLEGEALPLTGLGCTLVFCSAFAGAYQRDVVRALLRSFTFLFPSLQVGLAALCLADAVRWDARSWAIAAFFLWFHWILLVDALTPPVRAALGFRKAMAVPVVVSVWVGIAAVVVAILVDSPALLDRELFRWRLASRQLTAGTKMLLLNRVLTLALWTARLLWQVVTARDAELVLLRGTLDYYSPFDTFTGLRRGLSLSAVAPDTRPLPRRDSDGSIILPNESSFARRNNSLKQLLSVVRRSGSSTQLSAPRAAPSDLAAAMTRPHKTRWRLAPTRDNS</sequence>
<feature type="transmembrane region" description="Helical" evidence="2">
    <location>
        <begin position="516"/>
        <end position="536"/>
    </location>
</feature>
<feature type="transmembrane region" description="Helical" evidence="2">
    <location>
        <begin position="268"/>
        <end position="285"/>
    </location>
</feature>
<dbReference type="Proteomes" id="UP001209570">
    <property type="component" value="Unassembled WGS sequence"/>
</dbReference>
<accession>A0AAD5M2C4</accession>
<feature type="transmembrane region" description="Helical" evidence="2">
    <location>
        <begin position="548"/>
        <end position="570"/>
    </location>
</feature>
<evidence type="ECO:0000313" key="3">
    <source>
        <dbReference type="EMBL" id="KAJ0399746.1"/>
    </source>
</evidence>